<evidence type="ECO:0000313" key="8">
    <source>
        <dbReference type="EMBL" id="MBX7482128.1"/>
    </source>
</evidence>
<keyword evidence="3" id="KW-0560">Oxidoreductase</keyword>
<feature type="domain" description="Thioredoxin" evidence="7">
    <location>
        <begin position="23"/>
        <end position="188"/>
    </location>
</feature>
<keyword evidence="2" id="KW-0049">Antioxidant</keyword>
<dbReference type="PANTHER" id="PTHR42801:SF21">
    <property type="entry name" value="BCPB PROTEIN"/>
    <property type="match status" value="1"/>
</dbReference>
<dbReference type="Gene3D" id="3.40.30.10">
    <property type="entry name" value="Glutaredoxin"/>
    <property type="match status" value="1"/>
</dbReference>
<dbReference type="PROSITE" id="PS51352">
    <property type="entry name" value="THIOREDOXIN_2"/>
    <property type="match status" value="1"/>
</dbReference>
<evidence type="ECO:0000256" key="6">
    <source>
        <dbReference type="SAM" id="MobiDB-lite"/>
    </source>
</evidence>
<accession>A0ABS7J8Z9</accession>
<evidence type="ECO:0000256" key="3">
    <source>
        <dbReference type="ARBA" id="ARBA00023002"/>
    </source>
</evidence>
<dbReference type="InterPro" id="IPR036249">
    <property type="entry name" value="Thioredoxin-like_sf"/>
</dbReference>
<dbReference type="EMBL" id="JAIGNO010000003">
    <property type="protein sequence ID" value="MBX7482128.1"/>
    <property type="molecule type" value="Genomic_DNA"/>
</dbReference>
<evidence type="ECO:0000256" key="4">
    <source>
        <dbReference type="ARBA" id="ARBA00023157"/>
    </source>
</evidence>
<dbReference type="SUPFAM" id="SSF52833">
    <property type="entry name" value="Thioredoxin-like"/>
    <property type="match status" value="1"/>
</dbReference>
<evidence type="ECO:0000313" key="9">
    <source>
        <dbReference type="Proteomes" id="UP000755104"/>
    </source>
</evidence>
<keyword evidence="1" id="KW-0575">Peroxidase</keyword>
<dbReference type="InterPro" id="IPR013766">
    <property type="entry name" value="Thioredoxin_domain"/>
</dbReference>
<protein>
    <submittedName>
        <fullName evidence="8">Peroxiredoxin</fullName>
    </submittedName>
</protein>
<evidence type="ECO:0000256" key="1">
    <source>
        <dbReference type="ARBA" id="ARBA00022559"/>
    </source>
</evidence>
<dbReference type="InterPro" id="IPR013740">
    <property type="entry name" value="Redoxin"/>
</dbReference>
<feature type="compositionally biased region" description="Polar residues" evidence="6">
    <location>
        <begin position="1"/>
        <end position="14"/>
    </location>
</feature>
<evidence type="ECO:0000256" key="5">
    <source>
        <dbReference type="ARBA" id="ARBA00023284"/>
    </source>
</evidence>
<dbReference type="InterPro" id="IPR050924">
    <property type="entry name" value="Peroxiredoxin_BCP/PrxQ"/>
</dbReference>
<reference evidence="8 9" key="1">
    <citation type="submission" date="2021-08" db="EMBL/GenBank/DDBJ databases">
        <title>Comparative Genomics Analysis of the Genus Qipengyuania Reveals Extensive Genetic Diversity and Metabolic Versatility, Including the Description of Fifteen Novel Species.</title>
        <authorList>
            <person name="Liu Y."/>
        </authorList>
    </citation>
    <scope>NUCLEOTIDE SEQUENCE [LARGE SCALE GENOMIC DNA]</scope>
    <source>
        <strain evidence="8 9">6D47A</strain>
    </source>
</reference>
<proteinExistence type="predicted"/>
<evidence type="ECO:0000256" key="2">
    <source>
        <dbReference type="ARBA" id="ARBA00022862"/>
    </source>
</evidence>
<dbReference type="Pfam" id="PF08534">
    <property type="entry name" value="Redoxin"/>
    <property type="match status" value="1"/>
</dbReference>
<comment type="caution">
    <text evidence="8">The sequence shown here is derived from an EMBL/GenBank/DDBJ whole genome shotgun (WGS) entry which is preliminary data.</text>
</comment>
<evidence type="ECO:0000259" key="7">
    <source>
        <dbReference type="PROSITE" id="PS51352"/>
    </source>
</evidence>
<dbReference type="Proteomes" id="UP000755104">
    <property type="component" value="Unassembled WGS sequence"/>
</dbReference>
<keyword evidence="9" id="KW-1185">Reference proteome</keyword>
<name>A0ABS7J8Z9_9SPHN</name>
<gene>
    <name evidence="8" type="ORF">K3174_06265</name>
</gene>
<dbReference type="PANTHER" id="PTHR42801">
    <property type="entry name" value="THIOREDOXIN-DEPENDENT PEROXIDE REDUCTASE"/>
    <property type="match status" value="1"/>
</dbReference>
<dbReference type="CDD" id="cd03017">
    <property type="entry name" value="PRX_BCP"/>
    <property type="match status" value="1"/>
</dbReference>
<organism evidence="8 9">
    <name type="scientific">Qipengyuania qiaonensis</name>
    <dbReference type="NCBI Taxonomy" id="2867240"/>
    <lineage>
        <taxon>Bacteria</taxon>
        <taxon>Pseudomonadati</taxon>
        <taxon>Pseudomonadota</taxon>
        <taxon>Alphaproteobacteria</taxon>
        <taxon>Sphingomonadales</taxon>
        <taxon>Erythrobacteraceae</taxon>
        <taxon>Qipengyuania</taxon>
    </lineage>
</organism>
<keyword evidence="4" id="KW-1015">Disulfide bond</keyword>
<feature type="region of interest" description="Disordered" evidence="6">
    <location>
        <begin position="1"/>
        <end position="27"/>
    </location>
</feature>
<keyword evidence="5" id="KW-0676">Redox-active center</keyword>
<sequence>MNTLESVDWSQLPQPSDDGGAAHLPGKRMPQVSLASTSGRFVDPSSLEGVIVVYAYPMTGRPGRSLPDGWDMIPGARGCTPQSCAFRDHFAELQSRGVAHLFGLSTQPAAEQRETADRLHLPFPLLSDAALELTRALELPTFEVNGAILLKRLSLIIRDGLVIKAFYPVFPPDRAVFDVMAWFDGEEAD</sequence>